<dbReference type="Proteomes" id="UP000289910">
    <property type="component" value="Segment"/>
</dbReference>
<feature type="compositionally biased region" description="Acidic residues" evidence="1">
    <location>
        <begin position="62"/>
        <end position="71"/>
    </location>
</feature>
<proteinExistence type="predicted"/>
<reference evidence="2" key="1">
    <citation type="journal article" date="2018" name="MSphere">
        <title>Metagenomic Discovery of 83 New Human Papillomavirus Types in Patients with Immunodeficiency.</title>
        <authorList>
            <person name="Pastrana D.V."/>
            <person name="Peretti A."/>
            <person name="Welch N.L."/>
            <person name="Borgogna C."/>
            <person name="Olivero C."/>
            <person name="Badolato R."/>
            <person name="Notarangelo L.D."/>
            <person name="Gariglio M."/>
            <person name="FitzGerald P.C."/>
            <person name="McIntosh C.E."/>
            <person name="Reeves J."/>
            <person name="Starrett G.J."/>
            <person name="Bliskovsky V."/>
            <person name="Velez D."/>
            <person name="Brownell I."/>
            <person name="Yarchoan R."/>
            <person name="Wyvill K.M."/>
            <person name="Uldrick T.S."/>
            <person name="Maldarelli F."/>
            <person name="Lisco A."/>
            <person name="Sereti I."/>
            <person name="Gonzalez C.M."/>
            <person name="Androphy E.J."/>
            <person name="McBride A.A."/>
            <person name="Van Doorslaer K."/>
            <person name="Garcia F."/>
            <person name="Dvoretzky I."/>
            <person name="Liu J.S."/>
            <person name="Han J."/>
            <person name="Murphy P.M."/>
            <person name="McDermott D.H."/>
            <person name="Buck C.B."/>
        </authorList>
    </citation>
    <scope>NUCLEOTIDE SEQUENCE</scope>
    <source>
        <strain evidence="2">Gamma06_w03c65</strain>
    </source>
</reference>
<dbReference type="EMBL" id="MF588697">
    <property type="protein sequence ID" value="ATQ38223.1"/>
    <property type="molecule type" value="Genomic_DNA"/>
</dbReference>
<name>A0A2D2AL95_9PAPI</name>
<sequence length="117" mass="12887">MTLCLALLLLARRRTTSTGGRPSLPPIPEDPEGVEDGLGGAPIVQPPPRPPKPTHRPRIDDSDGDDTENVDPNDSGGDQNLLLALLRQWDKDIEALINTIQQDLRGYKQRLGIPQFY</sequence>
<evidence type="ECO:0000256" key="1">
    <source>
        <dbReference type="SAM" id="MobiDB-lite"/>
    </source>
</evidence>
<feature type="region of interest" description="Disordered" evidence="1">
    <location>
        <begin position="15"/>
        <end position="78"/>
    </location>
</feature>
<organism evidence="2">
    <name type="scientific">Gammapapillomavirus 6</name>
    <dbReference type="NCBI Taxonomy" id="1175848"/>
    <lineage>
        <taxon>Viruses</taxon>
        <taxon>Monodnaviria</taxon>
        <taxon>Shotokuvirae</taxon>
        <taxon>Cossaviricota</taxon>
        <taxon>Papovaviricetes</taxon>
        <taxon>Zurhausenvirales</taxon>
        <taxon>Papillomaviridae</taxon>
        <taxon>Firstpapillomavirinae</taxon>
        <taxon>Gammapapillomavirus</taxon>
    </lineage>
</organism>
<gene>
    <name evidence="2" type="primary">E4</name>
</gene>
<accession>A0A2D2AL95</accession>
<protein>
    <submittedName>
        <fullName evidence="2">E4</fullName>
    </submittedName>
</protein>
<evidence type="ECO:0000313" key="2">
    <source>
        <dbReference type="EMBL" id="ATQ38223.1"/>
    </source>
</evidence>